<dbReference type="SUPFAM" id="SSF51735">
    <property type="entry name" value="NAD(P)-binding Rossmann-fold domains"/>
    <property type="match status" value="1"/>
</dbReference>
<evidence type="ECO:0000256" key="3">
    <source>
        <dbReference type="ARBA" id="ARBA00023002"/>
    </source>
</evidence>
<evidence type="ECO:0008006" key="9">
    <source>
        <dbReference type="Google" id="ProtNLM"/>
    </source>
</evidence>
<dbReference type="InterPro" id="IPR011032">
    <property type="entry name" value="GroES-like_sf"/>
</dbReference>
<evidence type="ECO:0000313" key="7">
    <source>
        <dbReference type="EMBL" id="PIS04721.1"/>
    </source>
</evidence>
<evidence type="ECO:0000256" key="4">
    <source>
        <dbReference type="RuleBase" id="RU361277"/>
    </source>
</evidence>
<dbReference type="GO" id="GO:0016491">
    <property type="term" value="F:oxidoreductase activity"/>
    <property type="evidence" value="ECO:0007669"/>
    <property type="project" value="UniProtKB-KW"/>
</dbReference>
<evidence type="ECO:0000259" key="6">
    <source>
        <dbReference type="Pfam" id="PF08240"/>
    </source>
</evidence>
<keyword evidence="3" id="KW-0560">Oxidoreductase</keyword>
<dbReference type="InterPro" id="IPR036291">
    <property type="entry name" value="NAD(P)-bd_dom_sf"/>
</dbReference>
<feature type="domain" description="Alcohol dehydrogenase-like C-terminal" evidence="5">
    <location>
        <begin position="171"/>
        <end position="297"/>
    </location>
</feature>
<dbReference type="EMBL" id="PEZZ01000038">
    <property type="protein sequence ID" value="PIS04721.1"/>
    <property type="molecule type" value="Genomic_DNA"/>
</dbReference>
<dbReference type="InterPro" id="IPR002328">
    <property type="entry name" value="ADH_Zn_CS"/>
</dbReference>
<dbReference type="Pfam" id="PF00107">
    <property type="entry name" value="ADH_zinc_N"/>
    <property type="match status" value="1"/>
</dbReference>
<sequence length="337" mass="37013">MKAIVYTKPGGIKIKEVPKPKLSNYEVLLKIKAVGLCGTDLHIYKGKMDVKPPLIMGHEFSGIVVDKGPSVTNVKIGDAVVGEHVVTCKRCNYCKSGKPNLCAKAKVIGLHRPGALAEYLAIPADLVYKFPRRQINFEEAALIEPLSIAVYAVGQEPAELDKNVAVIGQGPIGLFLDQVLKTSGANVVGIDTLNHRLNFAKKKKWIDKTINPKTQSVAKIISHFAPDGVDETFEAVGIEATAQTAIDITRRDGHVYLLGVFESPGKLDLMKIVKKELNIHGSWTCAFAFQPAIDLVKNKKIDLKSLITHRYHYTQAEEAFKGAISYSQKRIKTVITF</sequence>
<dbReference type="AlphaFoldDB" id="A0A2H0W2K2"/>
<gene>
    <name evidence="7" type="ORF">COT81_04860</name>
</gene>
<dbReference type="PANTHER" id="PTHR43401:SF2">
    <property type="entry name" value="L-THREONINE 3-DEHYDROGENASE"/>
    <property type="match status" value="1"/>
</dbReference>
<dbReference type="Pfam" id="PF08240">
    <property type="entry name" value="ADH_N"/>
    <property type="match status" value="1"/>
</dbReference>
<evidence type="ECO:0000259" key="5">
    <source>
        <dbReference type="Pfam" id="PF00107"/>
    </source>
</evidence>
<dbReference type="Gene3D" id="3.40.50.720">
    <property type="entry name" value="NAD(P)-binding Rossmann-like Domain"/>
    <property type="match status" value="1"/>
</dbReference>
<name>A0A2H0W2K2_9BACT</name>
<dbReference type="PANTHER" id="PTHR43401">
    <property type="entry name" value="L-THREONINE 3-DEHYDROGENASE"/>
    <property type="match status" value="1"/>
</dbReference>
<comment type="caution">
    <text evidence="7">The sequence shown here is derived from an EMBL/GenBank/DDBJ whole genome shotgun (WGS) entry which is preliminary data.</text>
</comment>
<keyword evidence="1 4" id="KW-0479">Metal-binding</keyword>
<comment type="cofactor">
    <cofactor evidence="4">
        <name>Zn(2+)</name>
        <dbReference type="ChEBI" id="CHEBI:29105"/>
    </cofactor>
</comment>
<accession>A0A2H0W2K2</accession>
<dbReference type="Proteomes" id="UP000230935">
    <property type="component" value="Unassembled WGS sequence"/>
</dbReference>
<organism evidence="7 8">
    <name type="scientific">Candidatus Buchananbacteria bacterium CG10_big_fil_rev_8_21_14_0_10_42_9</name>
    <dbReference type="NCBI Taxonomy" id="1974526"/>
    <lineage>
        <taxon>Bacteria</taxon>
        <taxon>Candidatus Buchananiibacteriota</taxon>
    </lineage>
</organism>
<evidence type="ECO:0000256" key="1">
    <source>
        <dbReference type="ARBA" id="ARBA00022723"/>
    </source>
</evidence>
<dbReference type="PROSITE" id="PS00059">
    <property type="entry name" value="ADH_ZINC"/>
    <property type="match status" value="1"/>
</dbReference>
<evidence type="ECO:0000313" key="8">
    <source>
        <dbReference type="Proteomes" id="UP000230935"/>
    </source>
</evidence>
<dbReference type="InterPro" id="IPR013154">
    <property type="entry name" value="ADH-like_N"/>
</dbReference>
<feature type="domain" description="Alcohol dehydrogenase-like N-terminal" evidence="6">
    <location>
        <begin position="25"/>
        <end position="131"/>
    </location>
</feature>
<comment type="similarity">
    <text evidence="4">Belongs to the zinc-containing alcohol dehydrogenase family.</text>
</comment>
<dbReference type="InterPro" id="IPR013149">
    <property type="entry name" value="ADH-like_C"/>
</dbReference>
<protein>
    <recommendedName>
        <fullName evidence="9">Enoyl reductase (ER) domain-containing protein</fullName>
    </recommendedName>
</protein>
<reference evidence="8" key="1">
    <citation type="submission" date="2017-09" db="EMBL/GenBank/DDBJ databases">
        <title>Depth-based differentiation of microbial function through sediment-hosted aquifers and enrichment of novel symbionts in the deep terrestrial subsurface.</title>
        <authorList>
            <person name="Probst A.J."/>
            <person name="Ladd B."/>
            <person name="Jarett J.K."/>
            <person name="Geller-Mcgrath D.E."/>
            <person name="Sieber C.M.K."/>
            <person name="Emerson J.B."/>
            <person name="Anantharaman K."/>
            <person name="Thomas B.C."/>
            <person name="Malmstrom R."/>
            <person name="Stieglmeier M."/>
            <person name="Klingl A."/>
            <person name="Woyke T."/>
            <person name="Ryan C.M."/>
            <person name="Banfield J.F."/>
        </authorList>
    </citation>
    <scope>NUCLEOTIDE SEQUENCE [LARGE SCALE GENOMIC DNA]</scope>
</reference>
<evidence type="ECO:0000256" key="2">
    <source>
        <dbReference type="ARBA" id="ARBA00022833"/>
    </source>
</evidence>
<dbReference type="InterPro" id="IPR050129">
    <property type="entry name" value="Zn_alcohol_dh"/>
</dbReference>
<dbReference type="GO" id="GO:0008270">
    <property type="term" value="F:zinc ion binding"/>
    <property type="evidence" value="ECO:0007669"/>
    <property type="project" value="InterPro"/>
</dbReference>
<dbReference type="Gene3D" id="3.90.180.10">
    <property type="entry name" value="Medium-chain alcohol dehydrogenases, catalytic domain"/>
    <property type="match status" value="1"/>
</dbReference>
<keyword evidence="2 4" id="KW-0862">Zinc</keyword>
<proteinExistence type="inferred from homology"/>
<dbReference type="SUPFAM" id="SSF50129">
    <property type="entry name" value="GroES-like"/>
    <property type="match status" value="1"/>
</dbReference>